<dbReference type="AlphaFoldDB" id="A0A5A9PR09"/>
<dbReference type="InterPro" id="IPR036034">
    <property type="entry name" value="PDZ_sf"/>
</dbReference>
<name>A0A5A9PR09_9TELE</name>
<protein>
    <submittedName>
        <fullName evidence="1">Signal-induced proliferation-associated protein 1</fullName>
    </submittedName>
</protein>
<sequence length="268" mass="29745">MMSEEGFVTELKRFGYAESGGLQLGARVVRLCGQVLIHLSQEERSRLLRTAQKVHITVIPPDENGKPRRSFSELYQKAIQDAEGKSGEGQSGEAWVLDERGENGDEGEKEDTIENQNEITDSETEIHKKQPLGEEMEIPGPRDSELFLTSPSLPLLRATSLQDSVQSQIPEIIPISITQSCSLERLSTYQDILEGHVYDNVGQNRNKHIYENPGELRDATPDLILAVKPKVSQEQGEELAPDRGQPLSASTFAAFFVSNGVMSHLIFS</sequence>
<comment type="caution">
    <text evidence="1">The sequence shown here is derived from an EMBL/GenBank/DDBJ whole genome shotgun (WGS) entry which is preliminary data.</text>
</comment>
<accession>A0A5A9PR09</accession>
<dbReference type="Gene3D" id="2.30.42.10">
    <property type="match status" value="1"/>
</dbReference>
<proteinExistence type="predicted"/>
<gene>
    <name evidence="1" type="ORF">E1301_Tti024076</name>
</gene>
<dbReference type="EMBL" id="SOYY01000003">
    <property type="protein sequence ID" value="KAA0724012.1"/>
    <property type="molecule type" value="Genomic_DNA"/>
</dbReference>
<organism evidence="1 2">
    <name type="scientific">Triplophysa tibetana</name>
    <dbReference type="NCBI Taxonomy" id="1572043"/>
    <lineage>
        <taxon>Eukaryota</taxon>
        <taxon>Metazoa</taxon>
        <taxon>Chordata</taxon>
        <taxon>Craniata</taxon>
        <taxon>Vertebrata</taxon>
        <taxon>Euteleostomi</taxon>
        <taxon>Actinopterygii</taxon>
        <taxon>Neopterygii</taxon>
        <taxon>Teleostei</taxon>
        <taxon>Ostariophysi</taxon>
        <taxon>Cypriniformes</taxon>
        <taxon>Nemacheilidae</taxon>
        <taxon>Triplophysa</taxon>
    </lineage>
</organism>
<dbReference type="Proteomes" id="UP000324632">
    <property type="component" value="Chromosome 3"/>
</dbReference>
<keyword evidence="2" id="KW-1185">Reference proteome</keyword>
<reference evidence="1 2" key="1">
    <citation type="journal article" date="2019" name="Mol. Ecol. Resour.">
        <title>Chromosome-level genome assembly of Triplophysa tibetana, a fish adapted to the harsh high-altitude environment of the Tibetan Plateau.</title>
        <authorList>
            <person name="Yang X."/>
            <person name="Liu H."/>
            <person name="Ma Z."/>
            <person name="Zou Y."/>
            <person name="Zou M."/>
            <person name="Mao Y."/>
            <person name="Li X."/>
            <person name="Wang H."/>
            <person name="Chen T."/>
            <person name="Wang W."/>
            <person name="Yang R."/>
        </authorList>
    </citation>
    <scope>NUCLEOTIDE SEQUENCE [LARGE SCALE GENOMIC DNA]</scope>
    <source>
        <strain evidence="1">TTIB1903HZAU</strain>
        <tissue evidence="1">Muscle</tissue>
    </source>
</reference>
<dbReference type="SUPFAM" id="SSF50156">
    <property type="entry name" value="PDZ domain-like"/>
    <property type="match status" value="1"/>
</dbReference>
<evidence type="ECO:0000313" key="2">
    <source>
        <dbReference type="Proteomes" id="UP000324632"/>
    </source>
</evidence>
<evidence type="ECO:0000313" key="1">
    <source>
        <dbReference type="EMBL" id="KAA0724012.1"/>
    </source>
</evidence>